<dbReference type="Pfam" id="PF02321">
    <property type="entry name" value="OEP"/>
    <property type="match status" value="2"/>
</dbReference>
<dbReference type="SUPFAM" id="SSF56954">
    <property type="entry name" value="Outer membrane efflux proteins (OEP)"/>
    <property type="match status" value="1"/>
</dbReference>
<evidence type="ECO:0000256" key="2">
    <source>
        <dbReference type="SAM" id="Coils"/>
    </source>
</evidence>
<proteinExistence type="inferred from homology"/>
<comment type="similarity">
    <text evidence="1">Belongs to the outer membrane factor (OMF) (TC 1.B.17) family.</text>
</comment>
<keyword evidence="2" id="KW-0175">Coiled coil</keyword>
<name>A0ABW3F7Z8_9PROT</name>
<dbReference type="Proteomes" id="UP001597128">
    <property type="component" value="Unassembled WGS sequence"/>
</dbReference>
<evidence type="ECO:0000313" key="3">
    <source>
        <dbReference type="EMBL" id="MFD0914589.1"/>
    </source>
</evidence>
<dbReference type="EMBL" id="JBHTKB010000003">
    <property type="protein sequence ID" value="MFD0914589.1"/>
    <property type="molecule type" value="Genomic_DNA"/>
</dbReference>
<dbReference type="PANTHER" id="PTHR30203:SF30">
    <property type="entry name" value="OUTER MEMBRANE PROTEIN-RELATED"/>
    <property type="match status" value="1"/>
</dbReference>
<keyword evidence="4" id="KW-1185">Reference proteome</keyword>
<dbReference type="RefSeq" id="WP_379058588.1">
    <property type="nucleotide sequence ID" value="NZ_JBHTKB010000003.1"/>
</dbReference>
<sequence>MLPVYAENAAAPDLQTIPLNHLTLPQAEQLFAGYSRELLAARRSLQSAEADTLIAGQRPNPVLSVGVSSLNLNRGQGNNNQNGNNGLWDKTYNSTLQVSQLYERGNKRELRTSVAESAVKASEFDLKETYRKQALAMATAYYDLKLAQETVEVQQLNVDLYDKTLQAAEFRLKAGDVASADVARIRVDALRGKNDLRQAQAGLQKAQALLAYLIGRDQDAAALYVADPWPTPGAESAVHEGDSWLTERSDIRAAEVRMQQAQEARKLAESLKTRDLTWSLAYQHFPGQEPGSGPDTVGATVSIPLFTNYQYEGEAARAEVDYNAANDAREQVKAAALAEMRSAKADLEAAIDKNRRFDQNILTEAQKASDAAEFAYQHGAMSVMDLLDARRILRALQLEAASVKADYAKSLFAWLAATHQVFNTP</sequence>
<reference evidence="4" key="1">
    <citation type="journal article" date="2019" name="Int. J. Syst. Evol. Microbiol.">
        <title>The Global Catalogue of Microorganisms (GCM) 10K type strain sequencing project: providing services to taxonomists for standard genome sequencing and annotation.</title>
        <authorList>
            <consortium name="The Broad Institute Genomics Platform"/>
            <consortium name="The Broad Institute Genome Sequencing Center for Infectious Disease"/>
            <person name="Wu L."/>
            <person name="Ma J."/>
        </authorList>
    </citation>
    <scope>NUCLEOTIDE SEQUENCE [LARGE SCALE GENOMIC DNA]</scope>
    <source>
        <strain evidence="4">CCUG 58412</strain>
    </source>
</reference>
<gene>
    <name evidence="3" type="ORF">ACFQ1Z_13585</name>
</gene>
<feature type="coiled-coil region" evidence="2">
    <location>
        <begin position="315"/>
        <end position="360"/>
    </location>
</feature>
<comment type="caution">
    <text evidence="3">The sequence shown here is derived from an EMBL/GenBank/DDBJ whole genome shotgun (WGS) entry which is preliminary data.</text>
</comment>
<organism evidence="3 4">
    <name type="scientific">Methylophilus luteus</name>
    <dbReference type="NCBI Taxonomy" id="640108"/>
    <lineage>
        <taxon>Bacteria</taxon>
        <taxon>Pseudomonadati</taxon>
        <taxon>Pseudomonadota</taxon>
        <taxon>Betaproteobacteria</taxon>
        <taxon>Nitrosomonadales</taxon>
        <taxon>Methylophilaceae</taxon>
        <taxon>Methylophilus</taxon>
    </lineage>
</organism>
<accession>A0ABW3F7Z8</accession>
<evidence type="ECO:0000256" key="1">
    <source>
        <dbReference type="ARBA" id="ARBA00007613"/>
    </source>
</evidence>
<dbReference type="PANTHER" id="PTHR30203">
    <property type="entry name" value="OUTER MEMBRANE CATION EFFLUX PROTEIN"/>
    <property type="match status" value="1"/>
</dbReference>
<evidence type="ECO:0000313" key="4">
    <source>
        <dbReference type="Proteomes" id="UP001597128"/>
    </source>
</evidence>
<protein>
    <submittedName>
        <fullName evidence="3">TolC family protein</fullName>
    </submittedName>
</protein>
<dbReference type="InterPro" id="IPR003423">
    <property type="entry name" value="OMP_efflux"/>
</dbReference>
<dbReference type="Gene3D" id="1.20.1600.10">
    <property type="entry name" value="Outer membrane efflux proteins (OEP)"/>
    <property type="match status" value="1"/>
</dbReference>
<dbReference type="InterPro" id="IPR010131">
    <property type="entry name" value="MdtP/NodT-like"/>
</dbReference>